<evidence type="ECO:0000256" key="10">
    <source>
        <dbReference type="ARBA" id="ARBA00022777"/>
    </source>
</evidence>
<comment type="pathway">
    <text evidence="1 17">Amino-acid biosynthesis; L-proline biosynthesis; L-glutamate 5-semialdehyde from L-glutamate: step 2/2.</text>
</comment>
<dbReference type="PANTHER" id="PTHR11063:SF8">
    <property type="entry name" value="DELTA-1-PYRROLINE-5-CARBOXYLATE SYNTHASE"/>
    <property type="match status" value="1"/>
</dbReference>
<dbReference type="GO" id="GO:0004350">
    <property type="term" value="F:glutamate-5-semialdehyde dehydrogenase activity"/>
    <property type="evidence" value="ECO:0007669"/>
    <property type="project" value="UniProtKB-UniRule"/>
</dbReference>
<dbReference type="CDD" id="cd07079">
    <property type="entry name" value="ALDH_F18-19_ProA-GPR"/>
    <property type="match status" value="1"/>
</dbReference>
<evidence type="ECO:0000313" key="20">
    <source>
        <dbReference type="EnsemblMetazoa" id="CLYHEMP011454.1"/>
    </source>
</evidence>
<evidence type="ECO:0000256" key="5">
    <source>
        <dbReference type="ARBA" id="ARBA00022490"/>
    </source>
</evidence>
<dbReference type="GeneID" id="136812632"/>
<dbReference type="EC" id="2.7.2.11" evidence="17"/>
<dbReference type="GO" id="GO:0055129">
    <property type="term" value="P:L-proline biosynthetic process"/>
    <property type="evidence" value="ECO:0007669"/>
    <property type="project" value="UniProtKB-UniRule"/>
</dbReference>
<dbReference type="InterPro" id="IPR001048">
    <property type="entry name" value="Asp/Glu/Uridylate_kinase"/>
</dbReference>
<dbReference type="RefSeq" id="XP_066925261.1">
    <property type="nucleotide sequence ID" value="XM_067069160.1"/>
</dbReference>
<keyword evidence="10 17" id="KW-0418">Kinase</keyword>
<evidence type="ECO:0000256" key="16">
    <source>
        <dbReference type="ARBA" id="ARBA00049141"/>
    </source>
</evidence>
<dbReference type="GO" id="GO:0004349">
    <property type="term" value="F:glutamate 5-kinase activity"/>
    <property type="evidence" value="ECO:0007669"/>
    <property type="project" value="UniProtKB-UniRule"/>
</dbReference>
<keyword evidence="12 17" id="KW-0521">NADP</keyword>
<dbReference type="InterPro" id="IPR036393">
    <property type="entry name" value="AceGlu_kinase-like_sf"/>
</dbReference>
<dbReference type="EnsemblMetazoa" id="CLYHEMT011454.1">
    <property type="protein sequence ID" value="CLYHEMP011454.1"/>
    <property type="gene ID" value="CLYHEMG011454"/>
</dbReference>
<dbReference type="SUPFAM" id="SSF53720">
    <property type="entry name" value="ALDH-like"/>
    <property type="match status" value="1"/>
</dbReference>
<dbReference type="GO" id="GO:0005739">
    <property type="term" value="C:mitochondrion"/>
    <property type="evidence" value="ECO:0007669"/>
    <property type="project" value="UniProtKB-UniRule"/>
</dbReference>
<dbReference type="FunFam" id="3.40.1160.10:FF:000006">
    <property type="entry name" value="Glutamate 5-kinase"/>
    <property type="match status" value="1"/>
</dbReference>
<dbReference type="PROSITE" id="PS00902">
    <property type="entry name" value="GLUTAMATE_5_KINASE"/>
    <property type="match status" value="1"/>
</dbReference>
<sequence>MLRLFSQNMIISNLNKMKASHRHISCLPILRAKLDISPLKKASMPMFRDQLKNCNRIVVKMGSAVITREDETGVALGRLAAIVEQVSELQNVGKEMMIITSGAVAFGRQTLRNELSMQQTMRDSLKFNTRRMGFIDSRACAAVGQGGLLSLYEEMFNQYGLTVAQVLLTKPDLQNNGSRANLRATMEELIRMNCVPIINANDAVVPPLGPEVDLAGMTPWTKSTLALKDNDSLAALLAVEMNADLLVILSDVDGIYTAPPKEEHSRLLSIFRPSDKNLVRFGASDSKVGTGGMESKVNASLYALEGGTSVVIANGQFKEINTVNDIVNGKKIGTFFTYAERDIVPIEDQAIRARAGSKALANLTPNERAQIIQQLAELIQENHHEILTANQKDMEAARRDGTMAASLISRLALTPQKLNVLTEGLRQIAESSKNILGRPIRATRVGDGLDLHQITVPIGVLLVIFESRPDCLPQVAALSIASGNGLLLKGGKEAKHSNEFLQTLVKKALSLHGVNCSGAITLVDSKDEVSDLLRMKEHIDLVIPRGSSEMIANIKEQSKDIPVLGHAEGICHVFVDRDADMETAVRVVIDSKCNYPAACNAMETLLVDKTLFGTTAFDELLQALKINNVKAHAGPRLSHELPFGPVPAHSLRKEYSDMECAIELVENVDDAIKHIENHGSSHTDSIITENEATASKFLKNVDSACVFHNASTRFADGYRFGLGAEVGISTTKIHARGPVGVEGLLTTKWVLKGHGHCVTDFGEGGQYQYIHQELDTGA</sequence>
<comment type="catalytic activity">
    <reaction evidence="16 17">
        <text>L-glutamate + ATP = L-glutamyl 5-phosphate + ADP</text>
        <dbReference type="Rhea" id="RHEA:14877"/>
        <dbReference type="ChEBI" id="CHEBI:29985"/>
        <dbReference type="ChEBI" id="CHEBI:30616"/>
        <dbReference type="ChEBI" id="CHEBI:58274"/>
        <dbReference type="ChEBI" id="CHEBI:456216"/>
        <dbReference type="EC" id="2.7.2.11"/>
    </reaction>
</comment>
<dbReference type="EC" id="1.2.1.41" evidence="17"/>
<dbReference type="InterPro" id="IPR000965">
    <property type="entry name" value="GPR_dom"/>
</dbReference>
<dbReference type="InterPro" id="IPR016161">
    <property type="entry name" value="Ald_DH/histidinol_DH"/>
</dbReference>
<dbReference type="NCBIfam" id="TIGR01092">
    <property type="entry name" value="P5CS"/>
    <property type="match status" value="1"/>
</dbReference>
<evidence type="ECO:0000256" key="2">
    <source>
        <dbReference type="ARBA" id="ARBA00005185"/>
    </source>
</evidence>
<dbReference type="InterPro" id="IPR019797">
    <property type="entry name" value="Glutamate_5-kinase_CS"/>
</dbReference>
<dbReference type="PROSITE" id="PS01223">
    <property type="entry name" value="PROA"/>
    <property type="match status" value="1"/>
</dbReference>
<comment type="similarity">
    <text evidence="3 17">In the C-terminal section; belongs to the gamma-glutamyl phosphate reductase family.</text>
</comment>
<evidence type="ECO:0000256" key="3">
    <source>
        <dbReference type="ARBA" id="ARBA00006300"/>
    </source>
</evidence>
<keyword evidence="11 17" id="KW-0067">ATP-binding</keyword>
<comment type="catalytic activity">
    <reaction evidence="15 17">
        <text>L-glutamate 5-semialdehyde + phosphate + NADP(+) = L-glutamyl 5-phosphate + NADPH + H(+)</text>
        <dbReference type="Rhea" id="RHEA:19541"/>
        <dbReference type="ChEBI" id="CHEBI:15378"/>
        <dbReference type="ChEBI" id="CHEBI:43474"/>
        <dbReference type="ChEBI" id="CHEBI:57783"/>
        <dbReference type="ChEBI" id="CHEBI:58066"/>
        <dbReference type="ChEBI" id="CHEBI:58274"/>
        <dbReference type="ChEBI" id="CHEBI:58349"/>
        <dbReference type="EC" id="1.2.1.41"/>
    </reaction>
</comment>
<dbReference type="PANTHER" id="PTHR11063">
    <property type="entry name" value="GLUTAMATE SEMIALDEHYDE DEHYDROGENASE"/>
    <property type="match status" value="1"/>
</dbReference>
<dbReference type="GO" id="GO:0005524">
    <property type="term" value="F:ATP binding"/>
    <property type="evidence" value="ECO:0007669"/>
    <property type="project" value="UniProtKB-UniRule"/>
</dbReference>
<keyword evidence="21" id="KW-1185">Reference proteome</keyword>
<dbReference type="InterPro" id="IPR015590">
    <property type="entry name" value="Aldehyde_DH_dom"/>
</dbReference>
<dbReference type="FunFam" id="3.40.309.10:FF:000015">
    <property type="entry name" value="Delta-1-pyrroline-5-carboxylate synthase"/>
    <property type="match status" value="1"/>
</dbReference>
<feature type="domain" description="Aldehyde dehydrogenase" evidence="18">
    <location>
        <begin position="318"/>
        <end position="654"/>
    </location>
</feature>
<evidence type="ECO:0000256" key="11">
    <source>
        <dbReference type="ARBA" id="ARBA00022840"/>
    </source>
</evidence>
<proteinExistence type="inferred from homology"/>
<keyword evidence="5" id="KW-0963">Cytoplasm</keyword>
<keyword evidence="7 17" id="KW-0641">Proline biosynthesis</keyword>
<evidence type="ECO:0000256" key="12">
    <source>
        <dbReference type="ARBA" id="ARBA00022857"/>
    </source>
</evidence>
<dbReference type="InterPro" id="IPR001057">
    <property type="entry name" value="Glu/AcGlu_kinase"/>
</dbReference>
<dbReference type="InterPro" id="IPR016162">
    <property type="entry name" value="Ald_DH_N"/>
</dbReference>
<dbReference type="InterPro" id="IPR016163">
    <property type="entry name" value="Ald_DH_C"/>
</dbReference>
<dbReference type="InterPro" id="IPR020593">
    <property type="entry name" value="G-glutamylP_reductase_CS"/>
</dbReference>
<dbReference type="AlphaFoldDB" id="A0A7M5VC57"/>
<evidence type="ECO:0000256" key="6">
    <source>
        <dbReference type="ARBA" id="ARBA00022605"/>
    </source>
</evidence>
<accession>A0A7M5VC57</accession>
<comment type="pathway">
    <text evidence="2 17">Amino-acid biosynthesis; L-proline biosynthesis; L-glutamate 5-semialdehyde from L-glutamate: step 1/2.</text>
</comment>
<dbReference type="NCBIfam" id="TIGR00407">
    <property type="entry name" value="proA"/>
    <property type="match status" value="1"/>
</dbReference>
<dbReference type="HAMAP" id="MF_00412">
    <property type="entry name" value="ProA"/>
    <property type="match status" value="1"/>
</dbReference>
<keyword evidence="8 17" id="KW-0808">Transferase</keyword>
<evidence type="ECO:0000256" key="4">
    <source>
        <dbReference type="ARBA" id="ARBA00009302"/>
    </source>
</evidence>
<dbReference type="Pfam" id="PF00171">
    <property type="entry name" value="Aldedh"/>
    <property type="match status" value="1"/>
</dbReference>
<protein>
    <recommendedName>
        <fullName evidence="17">Delta-1-pyrroline-5-carboxylate synthase</fullName>
    </recommendedName>
    <domain>
        <recommendedName>
            <fullName evidence="17">Glutamate 5-kinase</fullName>
            <shortName evidence="17">GK</shortName>
            <ecNumber evidence="17">2.7.2.11</ecNumber>
        </recommendedName>
        <alternativeName>
            <fullName evidence="17">Gamma-glutamyl kinase</fullName>
        </alternativeName>
    </domain>
    <domain>
        <recommendedName>
            <fullName evidence="17">Gamma-glutamyl phosphate reductase</fullName>
            <shortName evidence="17">GPR</shortName>
            <ecNumber evidence="17">1.2.1.41</ecNumber>
        </recommendedName>
        <alternativeName>
            <fullName evidence="17">Glutamate-5-semialdehyde dehydrogenase</fullName>
        </alternativeName>
        <alternativeName>
            <fullName evidence="17">Glutamyl-gamma-semialdehyde dehydrogenase</fullName>
        </alternativeName>
    </domain>
</protein>
<organism evidence="20 21">
    <name type="scientific">Clytia hemisphaerica</name>
    <dbReference type="NCBI Taxonomy" id="252671"/>
    <lineage>
        <taxon>Eukaryota</taxon>
        <taxon>Metazoa</taxon>
        <taxon>Cnidaria</taxon>
        <taxon>Hydrozoa</taxon>
        <taxon>Hydroidolina</taxon>
        <taxon>Leptothecata</taxon>
        <taxon>Obeliida</taxon>
        <taxon>Clytiidae</taxon>
        <taxon>Clytia</taxon>
    </lineage>
</organism>
<evidence type="ECO:0000259" key="18">
    <source>
        <dbReference type="Pfam" id="PF00171"/>
    </source>
</evidence>
<dbReference type="Proteomes" id="UP000594262">
    <property type="component" value="Unplaced"/>
</dbReference>
<dbReference type="InterPro" id="IPR005715">
    <property type="entry name" value="Glu_5kinase/COase_Synthase"/>
</dbReference>
<name>A0A7M5VC57_9CNID</name>
<evidence type="ECO:0000256" key="13">
    <source>
        <dbReference type="ARBA" id="ARBA00023002"/>
    </source>
</evidence>
<dbReference type="PRINTS" id="PR00474">
    <property type="entry name" value="GLU5KINASE"/>
</dbReference>
<dbReference type="UniPathway" id="UPA00098">
    <property type="reaction ID" value="UER00359"/>
</dbReference>
<dbReference type="SUPFAM" id="SSF53633">
    <property type="entry name" value="Carbamate kinase-like"/>
    <property type="match status" value="1"/>
</dbReference>
<evidence type="ECO:0000256" key="7">
    <source>
        <dbReference type="ARBA" id="ARBA00022650"/>
    </source>
</evidence>
<evidence type="ECO:0000256" key="8">
    <source>
        <dbReference type="ARBA" id="ARBA00022679"/>
    </source>
</evidence>
<dbReference type="NCBIfam" id="NF001221">
    <property type="entry name" value="PRK00197.1"/>
    <property type="match status" value="1"/>
</dbReference>
<evidence type="ECO:0000256" key="15">
    <source>
        <dbReference type="ARBA" id="ARBA00049024"/>
    </source>
</evidence>
<dbReference type="HAMAP" id="MF_00456">
    <property type="entry name" value="ProB"/>
    <property type="match status" value="1"/>
</dbReference>
<evidence type="ECO:0000256" key="9">
    <source>
        <dbReference type="ARBA" id="ARBA00022741"/>
    </source>
</evidence>
<evidence type="ECO:0000256" key="1">
    <source>
        <dbReference type="ARBA" id="ARBA00004985"/>
    </source>
</evidence>
<dbReference type="Gene3D" id="3.40.309.10">
    <property type="entry name" value="Aldehyde Dehydrogenase, Chain A, domain 2"/>
    <property type="match status" value="1"/>
</dbReference>
<dbReference type="PIRSF" id="PIRSF036429">
    <property type="entry name" value="P5C_syn"/>
    <property type="match status" value="1"/>
</dbReference>
<dbReference type="OrthoDB" id="1934954at2759"/>
<reference evidence="20" key="1">
    <citation type="submission" date="2021-01" db="UniProtKB">
        <authorList>
            <consortium name="EnsemblMetazoa"/>
        </authorList>
    </citation>
    <scope>IDENTIFICATION</scope>
</reference>
<dbReference type="NCBIfam" id="TIGR01027">
    <property type="entry name" value="proB"/>
    <property type="match status" value="1"/>
</dbReference>
<keyword evidence="13 17" id="KW-0560">Oxidoreductase</keyword>
<feature type="domain" description="Aspartate/glutamate/uridylate kinase" evidence="19">
    <location>
        <begin position="55"/>
        <end position="314"/>
    </location>
</feature>
<dbReference type="Gene3D" id="3.40.605.10">
    <property type="entry name" value="Aldehyde Dehydrogenase, Chain A, domain 1"/>
    <property type="match status" value="1"/>
</dbReference>
<keyword evidence="9 17" id="KW-0547">Nucleotide-binding</keyword>
<evidence type="ECO:0000259" key="19">
    <source>
        <dbReference type="Pfam" id="PF00696"/>
    </source>
</evidence>
<dbReference type="InterPro" id="IPR005766">
    <property type="entry name" value="P5_carboxy_syn"/>
</dbReference>
<keyword evidence="14" id="KW-0511">Multifunctional enzyme</keyword>
<evidence type="ECO:0000256" key="14">
    <source>
        <dbReference type="ARBA" id="ARBA00023268"/>
    </source>
</evidence>
<keyword evidence="6 17" id="KW-0028">Amino-acid biosynthesis</keyword>
<dbReference type="Pfam" id="PF00696">
    <property type="entry name" value="AA_kinase"/>
    <property type="match status" value="1"/>
</dbReference>
<comment type="similarity">
    <text evidence="4 17">In the N-terminal section; belongs to the glutamate 5-kinase family.</text>
</comment>
<evidence type="ECO:0000256" key="17">
    <source>
        <dbReference type="PIRNR" id="PIRNR036429"/>
    </source>
</evidence>
<dbReference type="Gene3D" id="3.40.1160.10">
    <property type="entry name" value="Acetylglutamate kinase-like"/>
    <property type="match status" value="1"/>
</dbReference>
<evidence type="ECO:0000313" key="21">
    <source>
        <dbReference type="Proteomes" id="UP000594262"/>
    </source>
</evidence>